<dbReference type="Gene3D" id="1.20.1600.10">
    <property type="entry name" value="Outer membrane efflux proteins (OEP)"/>
    <property type="match status" value="1"/>
</dbReference>
<dbReference type="GO" id="GO:0009279">
    <property type="term" value="C:cell outer membrane"/>
    <property type="evidence" value="ECO:0007669"/>
    <property type="project" value="UniProtKB-SubCell"/>
</dbReference>
<keyword evidence="6" id="KW-0472">Membrane</keyword>
<dbReference type="EMBL" id="SJPV01000002">
    <property type="protein sequence ID" value="TWU41007.1"/>
    <property type="molecule type" value="Genomic_DNA"/>
</dbReference>
<gene>
    <name evidence="9" type="ORF">Poly41_18420</name>
</gene>
<evidence type="ECO:0000256" key="8">
    <source>
        <dbReference type="SAM" id="SignalP"/>
    </source>
</evidence>
<evidence type="ECO:0000256" key="4">
    <source>
        <dbReference type="ARBA" id="ARBA00022452"/>
    </source>
</evidence>
<feature type="signal peptide" evidence="8">
    <location>
        <begin position="1"/>
        <end position="20"/>
    </location>
</feature>
<sequence precursor="true">MRLRSPTLLTAYMLAIVAFAATASIAPSSKGQTPATAGQASTPQNVASEAYGGGDFQWWNASISGPIMPQPHFVSFDLNTVLLDTLAHSPRIQSVSYRTSMALEKVIQQDSAFDSTLLFETRGSRTNDPVGNTLTTGGPSRLIQDSVAASASVQRTTRAGTVMDLSQELGTLDSNSLFFDPTNQGNSRLSIGLSRPLFASGGQVYTERLLTQARIDSRVSWQDMRSEVEKRIAEVIVAYWSLYELRCHFLQQQQLIERGREVERVIEGRSDFDSSRIEMAKVRGRLARREDQVISAEAMVRRQQARLAALVGSPELVLAESRLEMIPTDPPLAAPFPWTLRDAVQRGLESRPEIRAAAHELESAALALQISRNQLLPQLNAVVDGYLAGLNGDYDFFQSFGDQFSNFQPGVSAGLEYELPRGRRYARSRYRESMFWYRQKSEELREAMQTTRSEIETALIRVETAIQRQQTRRQLVEAAIEEETILTQRWLMVGGDGSRVGLVLENLLDAQQRRADAEREWVSTQVQYLVALVELQQAMGTLLTHEEIQFSRCDHGNQISAFQVPVSEALSAFPDRTDTDSDRGHLLHPSYPHPSRTAEGVELPAPVPVPTRALILDAGLIEQPSELGESQLTDNYLEEAY</sequence>
<dbReference type="InterPro" id="IPR051906">
    <property type="entry name" value="TolC-like"/>
</dbReference>
<keyword evidence="3" id="KW-0813">Transport</keyword>
<evidence type="ECO:0000256" key="2">
    <source>
        <dbReference type="ARBA" id="ARBA00007613"/>
    </source>
</evidence>
<dbReference type="Pfam" id="PF02321">
    <property type="entry name" value="OEP"/>
    <property type="match status" value="1"/>
</dbReference>
<protein>
    <submittedName>
        <fullName evidence="9">Outer membrane efflux protein</fullName>
    </submittedName>
</protein>
<evidence type="ECO:0000313" key="9">
    <source>
        <dbReference type="EMBL" id="TWU41007.1"/>
    </source>
</evidence>
<comment type="caution">
    <text evidence="9">The sequence shown here is derived from an EMBL/GenBank/DDBJ whole genome shotgun (WGS) entry which is preliminary data.</text>
</comment>
<evidence type="ECO:0000256" key="6">
    <source>
        <dbReference type="ARBA" id="ARBA00023136"/>
    </source>
</evidence>
<dbReference type="GO" id="GO:1990281">
    <property type="term" value="C:efflux pump complex"/>
    <property type="evidence" value="ECO:0007669"/>
    <property type="project" value="TreeGrafter"/>
</dbReference>
<keyword evidence="10" id="KW-1185">Reference proteome</keyword>
<proteinExistence type="inferred from homology"/>
<feature type="chain" id="PRO_5023026304" evidence="8">
    <location>
        <begin position="21"/>
        <end position="641"/>
    </location>
</feature>
<name>A0A5C6DYU1_9BACT</name>
<dbReference type="AlphaFoldDB" id="A0A5C6DYU1"/>
<dbReference type="PANTHER" id="PTHR30026:SF23">
    <property type="entry name" value="TO APRF-PUTATIVE OUTER MEMBRANE EFFLUX PROTEIN OR SECRETED ALKALINE PHOSPHATASE-RELATED"/>
    <property type="match status" value="1"/>
</dbReference>
<keyword evidence="7" id="KW-0998">Cell outer membrane</keyword>
<keyword evidence="4" id="KW-1134">Transmembrane beta strand</keyword>
<organism evidence="9 10">
    <name type="scientific">Novipirellula artificiosorum</name>
    <dbReference type="NCBI Taxonomy" id="2528016"/>
    <lineage>
        <taxon>Bacteria</taxon>
        <taxon>Pseudomonadati</taxon>
        <taxon>Planctomycetota</taxon>
        <taxon>Planctomycetia</taxon>
        <taxon>Pirellulales</taxon>
        <taxon>Pirellulaceae</taxon>
        <taxon>Novipirellula</taxon>
    </lineage>
</organism>
<dbReference type="Proteomes" id="UP000319143">
    <property type="component" value="Unassembled WGS sequence"/>
</dbReference>
<dbReference type="GO" id="GO:0015562">
    <property type="term" value="F:efflux transmembrane transporter activity"/>
    <property type="evidence" value="ECO:0007669"/>
    <property type="project" value="InterPro"/>
</dbReference>
<dbReference type="SUPFAM" id="SSF56954">
    <property type="entry name" value="Outer membrane efflux proteins (OEP)"/>
    <property type="match status" value="1"/>
</dbReference>
<dbReference type="GO" id="GO:0015288">
    <property type="term" value="F:porin activity"/>
    <property type="evidence" value="ECO:0007669"/>
    <property type="project" value="TreeGrafter"/>
</dbReference>
<keyword evidence="5" id="KW-0812">Transmembrane</keyword>
<dbReference type="OrthoDB" id="234964at2"/>
<dbReference type="InterPro" id="IPR003423">
    <property type="entry name" value="OMP_efflux"/>
</dbReference>
<keyword evidence="8" id="KW-0732">Signal</keyword>
<evidence type="ECO:0000256" key="5">
    <source>
        <dbReference type="ARBA" id="ARBA00022692"/>
    </source>
</evidence>
<evidence type="ECO:0000256" key="1">
    <source>
        <dbReference type="ARBA" id="ARBA00004442"/>
    </source>
</evidence>
<comment type="subcellular location">
    <subcellularLocation>
        <location evidence="1">Cell outer membrane</location>
    </subcellularLocation>
</comment>
<accession>A0A5C6DYU1</accession>
<comment type="similarity">
    <text evidence="2">Belongs to the outer membrane factor (OMF) (TC 1.B.17) family.</text>
</comment>
<reference evidence="9 10" key="1">
    <citation type="submission" date="2019-02" db="EMBL/GenBank/DDBJ databases">
        <title>Deep-cultivation of Planctomycetes and their phenomic and genomic characterization uncovers novel biology.</title>
        <authorList>
            <person name="Wiegand S."/>
            <person name="Jogler M."/>
            <person name="Boedeker C."/>
            <person name="Pinto D."/>
            <person name="Vollmers J."/>
            <person name="Rivas-Marin E."/>
            <person name="Kohn T."/>
            <person name="Peeters S.H."/>
            <person name="Heuer A."/>
            <person name="Rast P."/>
            <person name="Oberbeckmann S."/>
            <person name="Bunk B."/>
            <person name="Jeske O."/>
            <person name="Meyerdierks A."/>
            <person name="Storesund J.E."/>
            <person name="Kallscheuer N."/>
            <person name="Luecker S."/>
            <person name="Lage O.M."/>
            <person name="Pohl T."/>
            <person name="Merkel B.J."/>
            <person name="Hornburger P."/>
            <person name="Mueller R.-W."/>
            <person name="Bruemmer F."/>
            <person name="Labrenz M."/>
            <person name="Spormann A.M."/>
            <person name="Op Den Camp H."/>
            <person name="Overmann J."/>
            <person name="Amann R."/>
            <person name="Jetten M.S.M."/>
            <person name="Mascher T."/>
            <person name="Medema M.H."/>
            <person name="Devos D.P."/>
            <person name="Kaster A.-K."/>
            <person name="Ovreas L."/>
            <person name="Rohde M."/>
            <person name="Galperin M.Y."/>
            <person name="Jogler C."/>
        </authorList>
    </citation>
    <scope>NUCLEOTIDE SEQUENCE [LARGE SCALE GENOMIC DNA]</scope>
    <source>
        <strain evidence="9 10">Poly41</strain>
    </source>
</reference>
<evidence type="ECO:0000256" key="7">
    <source>
        <dbReference type="ARBA" id="ARBA00023237"/>
    </source>
</evidence>
<evidence type="ECO:0000313" key="10">
    <source>
        <dbReference type="Proteomes" id="UP000319143"/>
    </source>
</evidence>
<evidence type="ECO:0000256" key="3">
    <source>
        <dbReference type="ARBA" id="ARBA00022448"/>
    </source>
</evidence>
<dbReference type="PANTHER" id="PTHR30026">
    <property type="entry name" value="OUTER MEMBRANE PROTEIN TOLC"/>
    <property type="match status" value="1"/>
</dbReference>